<keyword evidence="11" id="KW-0902">Two-component regulatory system</keyword>
<dbReference type="RefSeq" id="WP_234864751.1">
    <property type="nucleotide sequence ID" value="NZ_JAKEVY010000002.1"/>
</dbReference>
<dbReference type="Gene3D" id="3.30.565.10">
    <property type="entry name" value="Histidine kinase-like ATPase, C-terminal domain"/>
    <property type="match status" value="1"/>
</dbReference>
<feature type="domain" description="PAS" evidence="16">
    <location>
        <begin position="111"/>
        <end position="164"/>
    </location>
</feature>
<evidence type="ECO:0000313" key="19">
    <source>
        <dbReference type="Proteomes" id="UP001200145"/>
    </source>
</evidence>
<dbReference type="EC" id="2.7.13.3" evidence="3"/>
<feature type="domain" description="Histidine kinase" evidence="15">
    <location>
        <begin position="302"/>
        <end position="517"/>
    </location>
</feature>
<dbReference type="SUPFAM" id="SSF55785">
    <property type="entry name" value="PYP-like sensor domain (PAS domain)"/>
    <property type="match status" value="1"/>
</dbReference>
<dbReference type="Pfam" id="PF00512">
    <property type="entry name" value="HisKA"/>
    <property type="match status" value="1"/>
</dbReference>
<comment type="caution">
    <text evidence="18">The sequence shown here is derived from an EMBL/GenBank/DDBJ whole genome shotgun (WGS) entry which is preliminary data.</text>
</comment>
<evidence type="ECO:0000313" key="18">
    <source>
        <dbReference type="EMBL" id="MCF1714217.1"/>
    </source>
</evidence>
<keyword evidence="9" id="KW-0067">ATP-binding</keyword>
<dbReference type="InterPro" id="IPR003661">
    <property type="entry name" value="HisK_dim/P_dom"/>
</dbReference>
<dbReference type="EMBL" id="JAKEVY010000002">
    <property type="protein sequence ID" value="MCF1714217.1"/>
    <property type="molecule type" value="Genomic_DNA"/>
</dbReference>
<evidence type="ECO:0000256" key="14">
    <source>
        <dbReference type="SAM" id="Phobius"/>
    </source>
</evidence>
<dbReference type="PRINTS" id="PR00344">
    <property type="entry name" value="BCTRLSENSOR"/>
</dbReference>
<dbReference type="PROSITE" id="PS50112">
    <property type="entry name" value="PAS"/>
    <property type="match status" value="1"/>
</dbReference>
<dbReference type="Gene3D" id="3.30.450.20">
    <property type="entry name" value="PAS domain"/>
    <property type="match status" value="1"/>
</dbReference>
<accession>A0ABS9BGI7</accession>
<sequence length="522" mass="59907">MFKENPLPIILFSIAVIGATAFMQYQQPEYSFFDGGYIIAILLTIFLKDDLYTRIFGVTGLVFTIISVYYPNAAEPDVQIWLQHIFSAVVIVMTMTLVIYLKRLYRSLEREERQVNALFEYATEGIILTNGKGHIILVNPEAERLFGYQKHELLGQTIELLIPKRLHSRHEHSRAEFYKNPGNRKMGQGRDLFARRKDASEFPVEISLSHFSDKKGQYVIAFIIDITQRKEAEKKLLQQKEQLESITNDVRKLNTELETKVEERTLILKEALHELERSQLELEEALNKEKELNEIKSRFVSMASHEFRTPLSTILSSATLISRYQQGEEQPQREKHVKRVKDAVKHLNDLLEDFLSFGKLEEGKVETKMEPVKMSQLLEEVEDELKPSMKEGQVFNQDIPETITCTTDKRLMKHTLINILSNAIKFSDPGKSIHVRMVQDNGRLTISVKDEGIGVAKEDQEYLFDSFFRAKNAFNIQGTGLGLHIVKRYMNLLGGDIRFESELNQGTTVSVSVPCATISGNQ</sequence>
<dbReference type="CDD" id="cd00082">
    <property type="entry name" value="HisKA"/>
    <property type="match status" value="1"/>
</dbReference>
<dbReference type="InterPro" id="IPR000014">
    <property type="entry name" value="PAS"/>
</dbReference>
<evidence type="ECO:0000256" key="5">
    <source>
        <dbReference type="ARBA" id="ARBA00022679"/>
    </source>
</evidence>
<evidence type="ECO:0000256" key="1">
    <source>
        <dbReference type="ARBA" id="ARBA00000085"/>
    </source>
</evidence>
<gene>
    <name evidence="18" type="ORF">L0U88_06215</name>
</gene>
<proteinExistence type="predicted"/>
<dbReference type="PROSITE" id="PS50109">
    <property type="entry name" value="HIS_KIN"/>
    <property type="match status" value="1"/>
</dbReference>
<dbReference type="PANTHER" id="PTHR42878:SF7">
    <property type="entry name" value="SENSOR HISTIDINE KINASE GLRK"/>
    <property type="match status" value="1"/>
</dbReference>
<keyword evidence="7" id="KW-0547">Nucleotide-binding</keyword>
<keyword evidence="4" id="KW-0597">Phosphoprotein</keyword>
<evidence type="ECO:0000256" key="13">
    <source>
        <dbReference type="SAM" id="Coils"/>
    </source>
</evidence>
<evidence type="ECO:0000259" key="17">
    <source>
        <dbReference type="PROSITE" id="PS50113"/>
    </source>
</evidence>
<dbReference type="SUPFAM" id="SSF47384">
    <property type="entry name" value="Homodimeric domain of signal transducing histidine kinase"/>
    <property type="match status" value="1"/>
</dbReference>
<feature type="transmembrane region" description="Helical" evidence="14">
    <location>
        <begin position="80"/>
        <end position="101"/>
    </location>
</feature>
<evidence type="ECO:0000256" key="4">
    <source>
        <dbReference type="ARBA" id="ARBA00022553"/>
    </source>
</evidence>
<dbReference type="InterPro" id="IPR035965">
    <property type="entry name" value="PAS-like_dom_sf"/>
</dbReference>
<dbReference type="GO" id="GO:0016301">
    <property type="term" value="F:kinase activity"/>
    <property type="evidence" value="ECO:0007669"/>
    <property type="project" value="UniProtKB-KW"/>
</dbReference>
<evidence type="ECO:0000256" key="8">
    <source>
        <dbReference type="ARBA" id="ARBA00022777"/>
    </source>
</evidence>
<dbReference type="SMART" id="SM00387">
    <property type="entry name" value="HATPase_c"/>
    <property type="match status" value="1"/>
</dbReference>
<keyword evidence="13" id="KW-0175">Coiled coil</keyword>
<dbReference type="PANTHER" id="PTHR42878">
    <property type="entry name" value="TWO-COMPONENT HISTIDINE KINASE"/>
    <property type="match status" value="1"/>
</dbReference>
<dbReference type="InterPro" id="IPR004358">
    <property type="entry name" value="Sig_transdc_His_kin-like_C"/>
</dbReference>
<comment type="subcellular location">
    <subcellularLocation>
        <location evidence="2">Membrane</location>
        <topology evidence="2">Multi-pass membrane protein</topology>
    </subcellularLocation>
</comment>
<reference evidence="18 19" key="1">
    <citation type="submission" date="2022-01" db="EMBL/GenBank/DDBJ databases">
        <title>Flavihumibacter sp. nov., isolated from sediment of a river.</title>
        <authorList>
            <person name="Liu H."/>
        </authorList>
    </citation>
    <scope>NUCLEOTIDE SEQUENCE [LARGE SCALE GENOMIC DNA]</scope>
    <source>
        <strain evidence="18 19">RY-1</strain>
    </source>
</reference>
<evidence type="ECO:0000259" key="16">
    <source>
        <dbReference type="PROSITE" id="PS50112"/>
    </source>
</evidence>
<dbReference type="InterPro" id="IPR036097">
    <property type="entry name" value="HisK_dim/P_sf"/>
</dbReference>
<evidence type="ECO:0000256" key="10">
    <source>
        <dbReference type="ARBA" id="ARBA00022989"/>
    </source>
</evidence>
<keyword evidence="8 18" id="KW-0418">Kinase</keyword>
<organism evidence="18 19">
    <name type="scientific">Flavihumibacter fluminis</name>
    <dbReference type="NCBI Taxonomy" id="2909236"/>
    <lineage>
        <taxon>Bacteria</taxon>
        <taxon>Pseudomonadati</taxon>
        <taxon>Bacteroidota</taxon>
        <taxon>Chitinophagia</taxon>
        <taxon>Chitinophagales</taxon>
        <taxon>Chitinophagaceae</taxon>
        <taxon>Flavihumibacter</taxon>
    </lineage>
</organism>
<protein>
    <recommendedName>
        <fullName evidence="3">histidine kinase</fullName>
        <ecNumber evidence="3">2.7.13.3</ecNumber>
    </recommendedName>
</protein>
<feature type="transmembrane region" description="Helical" evidence="14">
    <location>
        <begin position="7"/>
        <end position="25"/>
    </location>
</feature>
<keyword evidence="6 14" id="KW-0812">Transmembrane</keyword>
<dbReference type="Pfam" id="PF02518">
    <property type="entry name" value="HATPase_c"/>
    <property type="match status" value="1"/>
</dbReference>
<dbReference type="InterPro" id="IPR036890">
    <property type="entry name" value="HATPase_C_sf"/>
</dbReference>
<dbReference type="SMART" id="SM00388">
    <property type="entry name" value="HisKA"/>
    <property type="match status" value="1"/>
</dbReference>
<dbReference type="SUPFAM" id="SSF55874">
    <property type="entry name" value="ATPase domain of HSP90 chaperone/DNA topoisomerase II/histidine kinase"/>
    <property type="match status" value="1"/>
</dbReference>
<dbReference type="Pfam" id="PF13426">
    <property type="entry name" value="PAS_9"/>
    <property type="match status" value="1"/>
</dbReference>
<name>A0ABS9BGI7_9BACT</name>
<dbReference type="CDD" id="cd00075">
    <property type="entry name" value="HATPase"/>
    <property type="match status" value="1"/>
</dbReference>
<dbReference type="Proteomes" id="UP001200145">
    <property type="component" value="Unassembled WGS sequence"/>
</dbReference>
<evidence type="ECO:0000256" key="6">
    <source>
        <dbReference type="ARBA" id="ARBA00022692"/>
    </source>
</evidence>
<keyword evidence="19" id="KW-1185">Reference proteome</keyword>
<feature type="transmembrane region" description="Helical" evidence="14">
    <location>
        <begin position="55"/>
        <end position="74"/>
    </location>
</feature>
<evidence type="ECO:0000256" key="3">
    <source>
        <dbReference type="ARBA" id="ARBA00012438"/>
    </source>
</evidence>
<comment type="catalytic activity">
    <reaction evidence="1">
        <text>ATP + protein L-histidine = ADP + protein N-phospho-L-histidine.</text>
        <dbReference type="EC" id="2.7.13.3"/>
    </reaction>
</comment>
<evidence type="ECO:0000256" key="9">
    <source>
        <dbReference type="ARBA" id="ARBA00022840"/>
    </source>
</evidence>
<dbReference type="Gene3D" id="1.10.287.130">
    <property type="match status" value="1"/>
</dbReference>
<evidence type="ECO:0000256" key="12">
    <source>
        <dbReference type="ARBA" id="ARBA00023136"/>
    </source>
</evidence>
<dbReference type="SMART" id="SM00091">
    <property type="entry name" value="PAS"/>
    <property type="match status" value="1"/>
</dbReference>
<feature type="transmembrane region" description="Helical" evidence="14">
    <location>
        <begin position="31"/>
        <end position="48"/>
    </location>
</feature>
<keyword evidence="12 14" id="KW-0472">Membrane</keyword>
<dbReference type="InterPro" id="IPR000700">
    <property type="entry name" value="PAS-assoc_C"/>
</dbReference>
<evidence type="ECO:0000256" key="2">
    <source>
        <dbReference type="ARBA" id="ARBA00004141"/>
    </source>
</evidence>
<evidence type="ECO:0000256" key="7">
    <source>
        <dbReference type="ARBA" id="ARBA00022741"/>
    </source>
</evidence>
<evidence type="ECO:0000256" key="11">
    <source>
        <dbReference type="ARBA" id="ARBA00023012"/>
    </source>
</evidence>
<dbReference type="InterPro" id="IPR003594">
    <property type="entry name" value="HATPase_dom"/>
</dbReference>
<dbReference type="CDD" id="cd00130">
    <property type="entry name" value="PAS"/>
    <property type="match status" value="1"/>
</dbReference>
<feature type="domain" description="PAC" evidence="17">
    <location>
        <begin position="188"/>
        <end position="238"/>
    </location>
</feature>
<dbReference type="PROSITE" id="PS50113">
    <property type="entry name" value="PAC"/>
    <property type="match status" value="1"/>
</dbReference>
<keyword evidence="5" id="KW-0808">Transferase</keyword>
<dbReference type="InterPro" id="IPR005467">
    <property type="entry name" value="His_kinase_dom"/>
</dbReference>
<dbReference type="InterPro" id="IPR050351">
    <property type="entry name" value="BphY/WalK/GraS-like"/>
</dbReference>
<dbReference type="NCBIfam" id="TIGR00229">
    <property type="entry name" value="sensory_box"/>
    <property type="match status" value="1"/>
</dbReference>
<keyword evidence="10 14" id="KW-1133">Transmembrane helix</keyword>
<evidence type="ECO:0000259" key="15">
    <source>
        <dbReference type="PROSITE" id="PS50109"/>
    </source>
</evidence>
<feature type="coiled-coil region" evidence="13">
    <location>
        <begin position="229"/>
        <end position="295"/>
    </location>
</feature>